<name>A0A5C5VF81_9BACT</name>
<dbReference type="Proteomes" id="UP000316714">
    <property type="component" value="Unassembled WGS sequence"/>
</dbReference>
<feature type="coiled-coil region" evidence="1">
    <location>
        <begin position="326"/>
        <end position="416"/>
    </location>
</feature>
<keyword evidence="2" id="KW-0812">Transmembrane</keyword>
<evidence type="ECO:0000313" key="4">
    <source>
        <dbReference type="Proteomes" id="UP000316714"/>
    </source>
</evidence>
<keyword evidence="4" id="KW-1185">Reference proteome</keyword>
<dbReference type="OrthoDB" id="231505at2"/>
<protein>
    <submittedName>
        <fullName evidence="3">Tyrosine kinase</fullName>
    </submittedName>
</protein>
<comment type="caution">
    <text evidence="3">The sequence shown here is derived from an EMBL/GenBank/DDBJ whole genome shotgun (WGS) entry which is preliminary data.</text>
</comment>
<dbReference type="EMBL" id="SIHJ01000001">
    <property type="protein sequence ID" value="TWT36355.1"/>
    <property type="molecule type" value="Genomic_DNA"/>
</dbReference>
<keyword evidence="2" id="KW-0472">Membrane</keyword>
<sequence>MPNVNNTFTHPRELAEVVFRHKWKLVLIPIAVCALGVAVILFAPRTYLSEGKILMRVGRESVGIDPTATTGQTLMLQQSSRDSEVQSAMDLWLSRGLAEKVVDQVGPQYVLEGGPAGAEEKNAVADTIMTPVRKLVAMVKSIDRVSDREQAVIDFSKNLDVSAERDSTVIVVSYEADTPEGAQHILATLIDLYQAEYMKIFRNPRSMAFFADQTSLLKQQLEDAEARLRDAKNRMELSSIQGRRSTYESQLSAIELSLYQAEQEYAESSAKIEDLQAKIEELPERLVSSKTSIPNIGADLLREQLYELQVKQIDYQARYSEDHPMVKAVSAQVAKAKEIVDQQQEQREETVDDINPVRRALSLELKQQETLAAGLSARLKALDEQKRLVVSDMKRLNQFEVEVDGLQREAQLASDKYFKYANNLEQARIDEELQAQRVSSFSVPQPATLQEKPVSPSKLLVAAGALMLAVGGAVGAVVLSESLNGNVRSASEVEHDLGLPVFAEVPEGRRHGRVLQR</sequence>
<organism evidence="3 4">
    <name type="scientific">Posidoniimonas corsicana</name>
    <dbReference type="NCBI Taxonomy" id="1938618"/>
    <lineage>
        <taxon>Bacteria</taxon>
        <taxon>Pseudomonadati</taxon>
        <taxon>Planctomycetota</taxon>
        <taxon>Planctomycetia</taxon>
        <taxon>Pirellulales</taxon>
        <taxon>Lacipirellulaceae</taxon>
        <taxon>Posidoniimonas</taxon>
    </lineage>
</organism>
<reference evidence="3 4" key="1">
    <citation type="submission" date="2019-02" db="EMBL/GenBank/DDBJ databases">
        <title>Deep-cultivation of Planctomycetes and their phenomic and genomic characterization uncovers novel biology.</title>
        <authorList>
            <person name="Wiegand S."/>
            <person name="Jogler M."/>
            <person name="Boedeker C."/>
            <person name="Pinto D."/>
            <person name="Vollmers J."/>
            <person name="Rivas-Marin E."/>
            <person name="Kohn T."/>
            <person name="Peeters S.H."/>
            <person name="Heuer A."/>
            <person name="Rast P."/>
            <person name="Oberbeckmann S."/>
            <person name="Bunk B."/>
            <person name="Jeske O."/>
            <person name="Meyerdierks A."/>
            <person name="Storesund J.E."/>
            <person name="Kallscheuer N."/>
            <person name="Luecker S."/>
            <person name="Lage O.M."/>
            <person name="Pohl T."/>
            <person name="Merkel B.J."/>
            <person name="Hornburger P."/>
            <person name="Mueller R.-W."/>
            <person name="Bruemmer F."/>
            <person name="Labrenz M."/>
            <person name="Spormann A.M."/>
            <person name="Op Den Camp H."/>
            <person name="Overmann J."/>
            <person name="Amann R."/>
            <person name="Jetten M.S.M."/>
            <person name="Mascher T."/>
            <person name="Medema M.H."/>
            <person name="Devos D.P."/>
            <person name="Kaster A.-K."/>
            <person name="Ovreas L."/>
            <person name="Rohde M."/>
            <person name="Galperin M.Y."/>
            <person name="Jogler C."/>
        </authorList>
    </citation>
    <scope>NUCLEOTIDE SEQUENCE [LARGE SCALE GENOMIC DNA]</scope>
    <source>
        <strain evidence="3 4">KOR34</strain>
    </source>
</reference>
<keyword evidence="3" id="KW-0808">Transferase</keyword>
<evidence type="ECO:0000256" key="2">
    <source>
        <dbReference type="SAM" id="Phobius"/>
    </source>
</evidence>
<keyword evidence="3" id="KW-0418">Kinase</keyword>
<dbReference type="GO" id="GO:0005886">
    <property type="term" value="C:plasma membrane"/>
    <property type="evidence" value="ECO:0007669"/>
    <property type="project" value="TreeGrafter"/>
</dbReference>
<keyword evidence="2" id="KW-1133">Transmembrane helix</keyword>
<gene>
    <name evidence="3" type="ORF">KOR34_12600</name>
</gene>
<feature type="coiled-coil region" evidence="1">
    <location>
        <begin position="214"/>
        <end position="285"/>
    </location>
</feature>
<evidence type="ECO:0000256" key="1">
    <source>
        <dbReference type="SAM" id="Coils"/>
    </source>
</evidence>
<keyword evidence="1" id="KW-0175">Coiled coil</keyword>
<dbReference type="PANTHER" id="PTHR32309:SF13">
    <property type="entry name" value="FERRIC ENTEROBACTIN TRANSPORT PROTEIN FEPE"/>
    <property type="match status" value="1"/>
</dbReference>
<dbReference type="PANTHER" id="PTHR32309">
    <property type="entry name" value="TYROSINE-PROTEIN KINASE"/>
    <property type="match status" value="1"/>
</dbReference>
<dbReference type="InterPro" id="IPR050445">
    <property type="entry name" value="Bact_polysacc_biosynth/exp"/>
</dbReference>
<evidence type="ECO:0000313" key="3">
    <source>
        <dbReference type="EMBL" id="TWT36355.1"/>
    </source>
</evidence>
<dbReference type="GO" id="GO:0004713">
    <property type="term" value="F:protein tyrosine kinase activity"/>
    <property type="evidence" value="ECO:0007669"/>
    <property type="project" value="TreeGrafter"/>
</dbReference>
<dbReference type="AlphaFoldDB" id="A0A5C5VF81"/>
<accession>A0A5C5VF81</accession>
<feature type="transmembrane region" description="Helical" evidence="2">
    <location>
        <begin position="26"/>
        <end position="48"/>
    </location>
</feature>
<dbReference type="RefSeq" id="WP_146563192.1">
    <property type="nucleotide sequence ID" value="NZ_SIHJ01000001.1"/>
</dbReference>
<proteinExistence type="predicted"/>